<feature type="binding site" evidence="9">
    <location>
        <position position="197"/>
    </location>
    <ligand>
        <name>Zn(2+)</name>
        <dbReference type="ChEBI" id="CHEBI:29105"/>
        <label>1</label>
    </ligand>
</feature>
<feature type="binding site" evidence="9">
    <location>
        <position position="120"/>
    </location>
    <ligand>
        <name>Ca(2+)</name>
        <dbReference type="ChEBI" id="CHEBI:29108"/>
        <label>1</label>
    </ligand>
</feature>
<evidence type="ECO:0000256" key="11">
    <source>
        <dbReference type="SAM" id="SignalP"/>
    </source>
</evidence>
<organism evidence="13 14">
    <name type="scientific">Pocillopora meandrina</name>
    <dbReference type="NCBI Taxonomy" id="46732"/>
    <lineage>
        <taxon>Eukaryota</taxon>
        <taxon>Metazoa</taxon>
        <taxon>Cnidaria</taxon>
        <taxon>Anthozoa</taxon>
        <taxon>Hexacorallia</taxon>
        <taxon>Scleractinia</taxon>
        <taxon>Astrocoeniina</taxon>
        <taxon>Pocilloporidae</taxon>
        <taxon>Pocillopora</taxon>
    </lineage>
</organism>
<evidence type="ECO:0000313" key="14">
    <source>
        <dbReference type="Proteomes" id="UP001159428"/>
    </source>
</evidence>
<reference evidence="13 14" key="1">
    <citation type="submission" date="2022-05" db="EMBL/GenBank/DDBJ databases">
        <authorList>
            <consortium name="Genoscope - CEA"/>
            <person name="William W."/>
        </authorList>
    </citation>
    <scope>NUCLEOTIDE SEQUENCE [LARGE SCALE GENOMIC DNA]</scope>
</reference>
<dbReference type="Gene3D" id="3.40.390.10">
    <property type="entry name" value="Collagenase (Catalytic Domain)"/>
    <property type="match status" value="1"/>
</dbReference>
<feature type="binding site" evidence="9">
    <location>
        <position position="227"/>
    </location>
    <ligand>
        <name>Zn(2+)</name>
        <dbReference type="ChEBI" id="CHEBI:29105"/>
        <label>2</label>
        <note>catalytic</note>
    </ligand>
</feature>
<comment type="cofactor">
    <cofactor evidence="9">
        <name>Ca(2+)</name>
        <dbReference type="ChEBI" id="CHEBI:29108"/>
    </cofactor>
    <text evidence="9">Can bind about 5 Ca(2+) ions per subunit.</text>
</comment>
<dbReference type="InterPro" id="IPR033739">
    <property type="entry name" value="M10A_MMP"/>
</dbReference>
<dbReference type="Pfam" id="PF01471">
    <property type="entry name" value="PG_binding_1"/>
    <property type="match status" value="1"/>
</dbReference>
<evidence type="ECO:0000259" key="12">
    <source>
        <dbReference type="SMART" id="SM00235"/>
    </source>
</evidence>
<evidence type="ECO:0000256" key="5">
    <source>
        <dbReference type="ARBA" id="ARBA00022801"/>
    </source>
</evidence>
<proteinExistence type="inferred from homology"/>
<keyword evidence="14" id="KW-1185">Reference proteome</keyword>
<dbReference type="SUPFAM" id="SSF47090">
    <property type="entry name" value="PGBD-like"/>
    <property type="match status" value="1"/>
</dbReference>
<dbReference type="GO" id="GO:0006508">
    <property type="term" value="P:proteolysis"/>
    <property type="evidence" value="ECO:0007669"/>
    <property type="project" value="UniProtKB-KW"/>
</dbReference>
<feature type="domain" description="Peptidase metallopeptidase" evidence="12">
    <location>
        <begin position="102"/>
        <end position="266"/>
    </location>
</feature>
<dbReference type="GO" id="GO:0030574">
    <property type="term" value="P:collagen catabolic process"/>
    <property type="evidence" value="ECO:0007669"/>
    <property type="project" value="TreeGrafter"/>
</dbReference>
<feature type="binding site" evidence="9">
    <location>
        <position position="223"/>
    </location>
    <ligand>
        <name>Zn(2+)</name>
        <dbReference type="ChEBI" id="CHEBI:29105"/>
        <label>2</label>
        <note>catalytic</note>
    </ligand>
</feature>
<dbReference type="InterPro" id="IPR021190">
    <property type="entry name" value="Pept_M10A"/>
</dbReference>
<name>A0AAU9VQZ3_9CNID</name>
<feature type="binding site" evidence="9">
    <location>
        <position position="155"/>
    </location>
    <ligand>
        <name>Ca(2+)</name>
        <dbReference type="ChEBI" id="CHEBI:29108"/>
        <label>2</label>
    </ligand>
</feature>
<feature type="signal peptide" evidence="11">
    <location>
        <begin position="1"/>
        <end position="18"/>
    </location>
</feature>
<feature type="binding site" description="in inhibited form" evidence="9">
    <location>
        <position position="82"/>
    </location>
    <ligand>
        <name>Zn(2+)</name>
        <dbReference type="ChEBI" id="CHEBI:29105"/>
        <label>2</label>
        <note>catalytic</note>
    </ligand>
</feature>
<sequence length="270" mass="30722">MFSPALFVSLLLLHSAFCAFEEEESDEEFALNYLSSYNYLSKTRSGNHDQTTAVKNFQKFFGLPVTGKLDEETMYEMKKPRCGNTDLNTNGQPHRQKRYSTSWDRWRKNNLKYYLSTGEDMSASDQARVIAKAFKMWSDVTPLRFTRTFRTSEADFRLSFGKGSHQGVPGEGKCYTPFDGKGKVLAHAFYPQNGRIHFDDDDKFSETGSFWTGSNSLIHVAVHEIGHALGLYHSDVKGAVMWPTASRGTPKLHKDDIDGVRSLYGKSFFR</sequence>
<feature type="binding site" evidence="9">
    <location>
        <position position="200"/>
    </location>
    <ligand>
        <name>Ca(2+)</name>
        <dbReference type="ChEBI" id="CHEBI:29108"/>
        <label>1</label>
    </ligand>
</feature>
<evidence type="ECO:0000256" key="9">
    <source>
        <dbReference type="PIRSR" id="PIRSR621190-2"/>
    </source>
</evidence>
<dbReference type="PRINTS" id="PR00138">
    <property type="entry name" value="MATRIXIN"/>
</dbReference>
<accession>A0AAU9VQZ3</accession>
<feature type="binding site" evidence="9">
    <location>
        <position position="165"/>
    </location>
    <ligand>
        <name>Zn(2+)</name>
        <dbReference type="ChEBI" id="CHEBI:29105"/>
        <label>1</label>
    </ligand>
</feature>
<feature type="binding site" evidence="9">
    <location>
        <position position="233"/>
    </location>
    <ligand>
        <name>Zn(2+)</name>
        <dbReference type="ChEBI" id="CHEBI:29105"/>
        <label>2</label>
        <note>catalytic</note>
    </ligand>
</feature>
<evidence type="ECO:0000256" key="1">
    <source>
        <dbReference type="ARBA" id="ARBA00010370"/>
    </source>
</evidence>
<protein>
    <recommendedName>
        <fullName evidence="12">Peptidase metallopeptidase domain-containing protein</fullName>
    </recommendedName>
</protein>
<keyword evidence="5" id="KW-0378">Hydrolase</keyword>
<evidence type="ECO:0000256" key="2">
    <source>
        <dbReference type="ARBA" id="ARBA00022670"/>
    </source>
</evidence>
<dbReference type="AlphaFoldDB" id="A0AAU9VQZ3"/>
<feature type="binding site" evidence="9">
    <location>
        <position position="180"/>
    </location>
    <ligand>
        <name>Ca(2+)</name>
        <dbReference type="ChEBI" id="CHEBI:29108"/>
        <label>3</label>
    </ligand>
</feature>
<comment type="caution">
    <text evidence="13">The sequence shown here is derived from an EMBL/GenBank/DDBJ whole genome shotgun (WGS) entry which is preliminary data.</text>
</comment>
<evidence type="ECO:0000256" key="10">
    <source>
        <dbReference type="SAM" id="MobiDB-lite"/>
    </source>
</evidence>
<keyword evidence="2" id="KW-0645">Protease</keyword>
<feature type="binding site" evidence="9">
    <location>
        <position position="187"/>
    </location>
    <ligand>
        <name>Zn(2+)</name>
        <dbReference type="ChEBI" id="CHEBI:29105"/>
        <label>1</label>
    </ligand>
</feature>
<feature type="active site" evidence="8">
    <location>
        <position position="224"/>
    </location>
</feature>
<feature type="binding site" evidence="9">
    <location>
        <position position="241"/>
    </location>
    <ligand>
        <name>Zn(2+)</name>
        <dbReference type="ChEBI" id="CHEBI:29105"/>
        <label>2</label>
        <note>catalytic</note>
    </ligand>
</feature>
<evidence type="ECO:0000256" key="6">
    <source>
        <dbReference type="ARBA" id="ARBA00022833"/>
    </source>
</evidence>
<feature type="region of interest" description="Disordered" evidence="10">
    <location>
        <begin position="80"/>
        <end position="99"/>
    </location>
</feature>
<dbReference type="InterPro" id="IPR036365">
    <property type="entry name" value="PGBD-like_sf"/>
</dbReference>
<dbReference type="PANTHER" id="PTHR10201:SF291">
    <property type="entry name" value="MATRIX METALLOPROTEINASE 1, ISOFORM C-RELATED"/>
    <property type="match status" value="1"/>
</dbReference>
<dbReference type="Proteomes" id="UP001159428">
    <property type="component" value="Unassembled WGS sequence"/>
</dbReference>
<dbReference type="InterPro" id="IPR001818">
    <property type="entry name" value="Pept_M10_metallopeptidase"/>
</dbReference>
<feature type="chain" id="PRO_5043672980" description="Peptidase metallopeptidase domain-containing protein" evidence="11">
    <location>
        <begin position="19"/>
        <end position="270"/>
    </location>
</feature>
<dbReference type="GO" id="GO:0008270">
    <property type="term" value="F:zinc ion binding"/>
    <property type="evidence" value="ECO:0007669"/>
    <property type="project" value="InterPro"/>
</dbReference>
<dbReference type="SMART" id="SM00235">
    <property type="entry name" value="ZnMc"/>
    <property type="match status" value="1"/>
</dbReference>
<feature type="compositionally biased region" description="Polar residues" evidence="10">
    <location>
        <begin position="85"/>
        <end position="99"/>
    </location>
</feature>
<dbReference type="InterPro" id="IPR006026">
    <property type="entry name" value="Peptidase_Metallo"/>
</dbReference>
<dbReference type="InterPro" id="IPR024079">
    <property type="entry name" value="MetalloPept_cat_dom_sf"/>
</dbReference>
<dbReference type="EMBL" id="CALNXJ010000003">
    <property type="protein sequence ID" value="CAH3035727.1"/>
    <property type="molecule type" value="Genomic_DNA"/>
</dbReference>
<keyword evidence="3 9" id="KW-0479">Metal-binding</keyword>
<dbReference type="InterPro" id="IPR002477">
    <property type="entry name" value="Peptidoglycan-bd-like"/>
</dbReference>
<dbReference type="GO" id="GO:0004222">
    <property type="term" value="F:metalloendopeptidase activity"/>
    <property type="evidence" value="ECO:0007669"/>
    <property type="project" value="InterPro"/>
</dbReference>
<dbReference type="CDD" id="cd04278">
    <property type="entry name" value="ZnMc_MMP"/>
    <property type="match status" value="1"/>
</dbReference>
<comment type="cofactor">
    <cofactor evidence="9">
        <name>Zn(2+)</name>
        <dbReference type="ChEBI" id="CHEBI:29105"/>
    </cofactor>
    <text evidence="9">Binds 2 Zn(2+) ions per subunit.</text>
</comment>
<evidence type="ECO:0000313" key="13">
    <source>
        <dbReference type="EMBL" id="CAH3035727.1"/>
    </source>
</evidence>
<dbReference type="PANTHER" id="PTHR10201">
    <property type="entry name" value="MATRIX METALLOPROTEINASE"/>
    <property type="match status" value="1"/>
</dbReference>
<evidence type="ECO:0000256" key="7">
    <source>
        <dbReference type="ARBA" id="ARBA00023049"/>
    </source>
</evidence>
<gene>
    <name evidence="13" type="ORF">PMEA_00016444</name>
</gene>
<keyword evidence="6 9" id="KW-0862">Zinc</keyword>
<keyword evidence="9" id="KW-0106">Calcium</keyword>
<dbReference type="SUPFAM" id="SSF55486">
    <property type="entry name" value="Metalloproteases ('zincins'), catalytic domain"/>
    <property type="match status" value="1"/>
</dbReference>
<feature type="binding site" evidence="9">
    <location>
        <position position="179"/>
    </location>
    <ligand>
        <name>Ca(2+)</name>
        <dbReference type="ChEBI" id="CHEBI:29108"/>
        <label>3</label>
    </ligand>
</feature>
<keyword evidence="4 11" id="KW-0732">Signal</keyword>
<evidence type="ECO:0000256" key="4">
    <source>
        <dbReference type="ARBA" id="ARBA00022729"/>
    </source>
</evidence>
<keyword evidence="7" id="KW-0482">Metalloprotease</keyword>
<feature type="binding site" evidence="9">
    <location>
        <position position="199"/>
    </location>
    <ligand>
        <name>Ca(2+)</name>
        <dbReference type="ChEBI" id="CHEBI:29108"/>
        <label>3</label>
    </ligand>
</feature>
<dbReference type="Pfam" id="PF00413">
    <property type="entry name" value="Peptidase_M10"/>
    <property type="match status" value="1"/>
</dbReference>
<evidence type="ECO:0000256" key="3">
    <source>
        <dbReference type="ARBA" id="ARBA00022723"/>
    </source>
</evidence>
<dbReference type="GO" id="GO:0031012">
    <property type="term" value="C:extracellular matrix"/>
    <property type="evidence" value="ECO:0007669"/>
    <property type="project" value="InterPro"/>
</dbReference>
<comment type="similarity">
    <text evidence="1">Belongs to the peptidase M10A family.</text>
</comment>
<evidence type="ECO:0000256" key="8">
    <source>
        <dbReference type="PIRSR" id="PIRSR621190-1"/>
    </source>
</evidence>
<dbReference type="GO" id="GO:0030198">
    <property type="term" value="P:extracellular matrix organization"/>
    <property type="evidence" value="ECO:0007669"/>
    <property type="project" value="TreeGrafter"/>
</dbReference>
<dbReference type="FunFam" id="3.40.390.10:FF:000091">
    <property type="entry name" value="Matrix metalloproteinase-16-like Protein"/>
    <property type="match status" value="1"/>
</dbReference>